<dbReference type="InterPro" id="IPR055460">
    <property type="entry name" value="IFT52_central"/>
</dbReference>
<dbReference type="CDD" id="cd23683">
    <property type="entry name" value="IFT52_CTD"/>
    <property type="match status" value="1"/>
</dbReference>
<feature type="domain" description="IFT52 GIFT" evidence="3">
    <location>
        <begin position="12"/>
        <end position="250"/>
    </location>
</feature>
<dbReference type="Pfam" id="PF23352">
    <property type="entry name" value="IFT52_central"/>
    <property type="match status" value="1"/>
</dbReference>
<reference evidence="5" key="2">
    <citation type="submission" date="2020-10" db="UniProtKB">
        <authorList>
            <consortium name="WormBaseParasite"/>
        </authorList>
    </citation>
    <scope>IDENTIFICATION</scope>
</reference>
<dbReference type="InterPro" id="IPR048643">
    <property type="entry name" value="Itf52_C"/>
</dbReference>
<dbReference type="GO" id="GO:0005814">
    <property type="term" value="C:centriole"/>
    <property type="evidence" value="ECO:0007669"/>
    <property type="project" value="TreeGrafter"/>
</dbReference>
<dbReference type="Gene3D" id="6.10.250.2800">
    <property type="match status" value="1"/>
</dbReference>
<dbReference type="Pfam" id="PF21178">
    <property type="entry name" value="Itf52_C"/>
    <property type="match status" value="1"/>
</dbReference>
<evidence type="ECO:0000259" key="3">
    <source>
        <dbReference type="Pfam" id="PF23355"/>
    </source>
</evidence>
<dbReference type="PANTHER" id="PTHR12969">
    <property type="entry name" value="NGD5/OSM-6/IFT52"/>
    <property type="match status" value="1"/>
</dbReference>
<dbReference type="PANTHER" id="PTHR12969:SF7">
    <property type="entry name" value="INTRAFLAGELLAR TRANSPORT PROTEIN 52 HOMOLOG"/>
    <property type="match status" value="1"/>
</dbReference>
<evidence type="ECO:0000313" key="5">
    <source>
        <dbReference type="WBParaSite" id="Pan_g8491.t1"/>
    </source>
</evidence>
<evidence type="ECO:0000259" key="2">
    <source>
        <dbReference type="Pfam" id="PF23352"/>
    </source>
</evidence>
<reference evidence="4" key="1">
    <citation type="journal article" date="2013" name="Genetics">
        <title>The draft genome and transcriptome of Panagrellus redivivus are shaped by the harsh demands of a free-living lifestyle.</title>
        <authorList>
            <person name="Srinivasan J."/>
            <person name="Dillman A.R."/>
            <person name="Macchietto M.G."/>
            <person name="Heikkinen L."/>
            <person name="Lakso M."/>
            <person name="Fracchia K.M."/>
            <person name="Antoshechkin I."/>
            <person name="Mortazavi A."/>
            <person name="Wong G."/>
            <person name="Sternberg P.W."/>
        </authorList>
    </citation>
    <scope>NUCLEOTIDE SEQUENCE [LARGE SCALE GENOMIC DNA]</scope>
    <source>
        <strain evidence="4">MT8872</strain>
    </source>
</reference>
<sequence>MVKQQRERTTKIVFDQSKYQQFTLGNGFRQMQKALRSQWSLEVNNDEISEATFEQTQIYVIAAPQANFNESEFNALRQFVAAGGSLFVMMTEDGEQSLATNLNYLLEEYGIVCNPDGVIRSVYYKYFDPKEALIPNGVLNRALGVAAGKQPRSADDNNAQSLAFVYPYGATLSLGKQAVALFSTGTCCYPVARPVAAFHQVAKANGGRVVVVGSVHMFGDAYFDKEDNSKVFDLCMKLLSEGIDLNPIDAADPEISDNRCVPDHIRLSGQLKTCLQELELDAGAGGDFMRSFDSSLYSIDLDMWPEVIRAYEKLSIPFEPLQVIRPALEVPLPSLMPAVFPPGFRELPPPQLELFDLDEAFSSADARLAQLATRCGENETERFVKEAGELLGIGRGLPPAERTAKRILEVVLAQLVEFKRGQPDAEAADDGHLFATVEDNGDDLMYAAMGDGGMAGGEEEMFSDLDDYDELEG</sequence>
<dbReference type="InterPro" id="IPR029062">
    <property type="entry name" value="Class_I_gatase-like"/>
</dbReference>
<feature type="domain" description="Intraflagellar transport protein 52 C-terminal" evidence="1">
    <location>
        <begin position="361"/>
        <end position="412"/>
    </location>
</feature>
<keyword evidence="4" id="KW-1185">Reference proteome</keyword>
<dbReference type="WBParaSite" id="Pan_g8491.t1">
    <property type="protein sequence ID" value="Pan_g8491.t1"/>
    <property type="gene ID" value="Pan_g8491"/>
</dbReference>
<dbReference type="GO" id="GO:0042073">
    <property type="term" value="P:intraciliary transport"/>
    <property type="evidence" value="ECO:0007669"/>
    <property type="project" value="TreeGrafter"/>
</dbReference>
<feature type="domain" description="IFT52 central" evidence="2">
    <location>
        <begin position="267"/>
        <end position="350"/>
    </location>
</feature>
<accession>A0A7E4WBK4</accession>
<dbReference type="GO" id="GO:0005929">
    <property type="term" value="C:cilium"/>
    <property type="evidence" value="ECO:0007669"/>
    <property type="project" value="TreeGrafter"/>
</dbReference>
<protein>
    <submittedName>
        <fullName evidence="5">ABC_transp_aux domain-containing protein</fullName>
    </submittedName>
</protein>
<proteinExistence type="predicted"/>
<dbReference type="AlphaFoldDB" id="A0A7E4WBK4"/>
<dbReference type="GO" id="GO:0060271">
    <property type="term" value="P:cilium assembly"/>
    <property type="evidence" value="ECO:0007669"/>
    <property type="project" value="TreeGrafter"/>
</dbReference>
<dbReference type="Proteomes" id="UP000492821">
    <property type="component" value="Unassembled WGS sequence"/>
</dbReference>
<dbReference type="GO" id="GO:0030992">
    <property type="term" value="C:intraciliary transport particle B"/>
    <property type="evidence" value="ECO:0007669"/>
    <property type="project" value="TreeGrafter"/>
</dbReference>
<dbReference type="InterPro" id="IPR055458">
    <property type="entry name" value="IFT52_GIFT"/>
</dbReference>
<name>A0A7E4WBK4_PANRE</name>
<dbReference type="Pfam" id="PF23355">
    <property type="entry name" value="IFT52_GIFT"/>
    <property type="match status" value="1"/>
</dbReference>
<evidence type="ECO:0000259" key="1">
    <source>
        <dbReference type="Pfam" id="PF21178"/>
    </source>
</evidence>
<dbReference type="SUPFAM" id="SSF52317">
    <property type="entry name" value="Class I glutamine amidotransferase-like"/>
    <property type="match status" value="1"/>
</dbReference>
<evidence type="ECO:0000313" key="4">
    <source>
        <dbReference type="Proteomes" id="UP000492821"/>
    </source>
</evidence>
<organism evidence="4 5">
    <name type="scientific">Panagrellus redivivus</name>
    <name type="common">Microworm</name>
    <dbReference type="NCBI Taxonomy" id="6233"/>
    <lineage>
        <taxon>Eukaryota</taxon>
        <taxon>Metazoa</taxon>
        <taxon>Ecdysozoa</taxon>
        <taxon>Nematoda</taxon>
        <taxon>Chromadorea</taxon>
        <taxon>Rhabditida</taxon>
        <taxon>Tylenchina</taxon>
        <taxon>Panagrolaimomorpha</taxon>
        <taxon>Panagrolaimoidea</taxon>
        <taxon>Panagrolaimidae</taxon>
        <taxon>Panagrellus</taxon>
    </lineage>
</organism>
<dbReference type="InterPro" id="IPR039975">
    <property type="entry name" value="IFT52"/>
</dbReference>